<keyword evidence="6" id="KW-0946">Virion</keyword>
<feature type="domain" description="Peptidase S74" evidence="14">
    <location>
        <begin position="1004"/>
        <end position="1102"/>
    </location>
</feature>
<dbReference type="GO" id="GO:0098024">
    <property type="term" value="C:virus tail, fiber"/>
    <property type="evidence" value="ECO:0007669"/>
    <property type="project" value="UniProtKB-KW"/>
</dbReference>
<keyword evidence="7" id="KW-1160">Virus entry into host cell</keyword>
<dbReference type="Pfam" id="PF21446">
    <property type="entry name" value="Gp34_trimer"/>
    <property type="match status" value="1"/>
</dbReference>
<dbReference type="Proteomes" id="UP000024439">
    <property type="component" value="Segment"/>
</dbReference>
<comment type="subcellular location">
    <subcellularLocation>
        <location evidence="1">Virion</location>
    </subcellularLocation>
</comment>
<gene>
    <name evidence="15" type="ORF">e112_265</name>
</gene>
<proteinExistence type="inferred from homology"/>
<keyword evidence="5" id="KW-1161">Viral attachment to host cell</keyword>
<dbReference type="GO" id="GO:0019062">
    <property type="term" value="P:virion attachment to host cell"/>
    <property type="evidence" value="ECO:0007669"/>
    <property type="project" value="UniProtKB-KW"/>
</dbReference>
<dbReference type="EMBL" id="KJ668714">
    <property type="protein sequence ID" value="AHY83453.1"/>
    <property type="molecule type" value="Genomic_DNA"/>
</dbReference>
<evidence type="ECO:0000256" key="5">
    <source>
        <dbReference type="ARBA" id="ARBA00022804"/>
    </source>
</evidence>
<evidence type="ECO:0000256" key="11">
    <source>
        <dbReference type="ARBA" id="ARBA00035637"/>
    </source>
</evidence>
<keyword evidence="16" id="KW-1185">Reference proteome</keyword>
<evidence type="ECO:0000256" key="1">
    <source>
        <dbReference type="ARBA" id="ARBA00004328"/>
    </source>
</evidence>
<dbReference type="SMR" id="A0A023ZVN8"/>
<evidence type="ECO:0000256" key="4">
    <source>
        <dbReference type="ARBA" id="ARBA00022732"/>
    </source>
</evidence>
<dbReference type="Gene3D" id="6.20.80.10">
    <property type="match status" value="1"/>
</dbReference>
<accession>A0A023ZVN8</accession>
<evidence type="ECO:0000256" key="10">
    <source>
        <dbReference type="ARBA" id="ARBA00035610"/>
    </source>
</evidence>
<dbReference type="Pfam" id="PF13884">
    <property type="entry name" value="Peptidase_S74"/>
    <property type="match status" value="1"/>
</dbReference>
<comment type="similarity">
    <text evidence="11">Belongs to the S16-like long tail fiber protein Gp37 family.</text>
</comment>
<dbReference type="InterPro" id="IPR048390">
    <property type="entry name" value="Gp34_trimer"/>
</dbReference>
<evidence type="ECO:0000313" key="16">
    <source>
        <dbReference type="Proteomes" id="UP000024439"/>
    </source>
</evidence>
<comment type="function">
    <text evidence="10">The C-terminal chaperone protein mediates homotrimerization and proper folding of the catalytic trimer.</text>
</comment>
<name>A0A023ZVN8_9CAUD</name>
<dbReference type="InterPro" id="IPR030392">
    <property type="entry name" value="S74_ICA"/>
</dbReference>
<reference evidence="15 16" key="1">
    <citation type="submission" date="2014-10" db="EMBL/GenBank/DDBJ databases">
        <title>Complete genome sequence of e11/2, a T-even type bacteriophage specific for E. coli O157:H7.</title>
        <authorList>
            <person name="Coffey B."/>
            <person name="Ross P."/>
            <person name="O'Flynn G."/>
            <person name="O'Sullivan O."/>
            <person name="Casey A."/>
            <person name="Callanan M."/>
            <person name="Coffey A."/>
            <person name="McAuliffe O."/>
        </authorList>
    </citation>
    <scope>NUCLEOTIDE SEQUENCE [LARGE SCALE GENOMIC DNA]</scope>
</reference>
<comment type="function">
    <text evidence="9">Constitues the trimeric tip of the long tail fiber that mediates the attachment to the host receptor, together with the receptor-recognizing protein Gp38.</text>
</comment>
<comment type="subunit">
    <text evidence="12">Homotrimer. Interacts with the receptor-recognizing protein Gp38.</text>
</comment>
<evidence type="ECO:0000313" key="15">
    <source>
        <dbReference type="EMBL" id="AHY83453.1"/>
    </source>
</evidence>
<evidence type="ECO:0000256" key="6">
    <source>
        <dbReference type="ARBA" id="ARBA00022844"/>
    </source>
</evidence>
<evidence type="ECO:0000256" key="8">
    <source>
        <dbReference type="ARBA" id="ARBA00033188"/>
    </source>
</evidence>
<evidence type="ECO:0000256" key="3">
    <source>
        <dbReference type="ARBA" id="ARBA00022672"/>
    </source>
</evidence>
<sequence length="1114" mass="119564">MATLKQIQFKRSKTAGARPAASVLAEGELAINLKDRVLFTKDDQGNIIDLGFAKGGSIDGNVIHTGNYNQTGDYTLNGVFTQTGNFNLTGIARVTRDIIAAGQIMTEGGELITKSSGTAHVRFFDNNSRERGIIYAPANDGLTTQVLNIRVQDYAAGSESTYAFSGSGLFTSPEVSAWKSISSPQILTNKVITNNKSTGDYDIYSMADNVPLSESTTAINHLRVMRNAVGSGIFHEVKDNDGITWYAGDGLDIYLWSFTWSGGIKSSHSISIGLTSGNKDYSILGPSSIALGDNDTGFKWHQDGYYFSVNNGTKTFLFSPSETTSLRKFVAGYSTNGTDLTTPPTENYALATVVTYHDNNAFGDGQTLLGYYQGGNYHHYFRGKGTTNINTHGGLLVTPGNIDVIGGSVNIDGRNNASTLMFRGNTTGSSSVDNMTISVWGNTFTNPSEGTRKNVMEISDATSWMSYIQRTTAGKVESVINGTQIVNENLTVVKNATFDGTISAAGEIATNAVNGLRIWNADYGAIFRRSEGSLHIIPTAYGEGKHGDIGPLRPFSMALDTGKVTIPDLQSSYNTFAANGCIKFAGHGAGAGGYDIQYAQAAPIFQEIDDDAVSKYYPIVKQKFLNGKAVWSLGTEINSGTFVIHHLKEDGSQGHTSRFNADGTVNFPDNVQVGGGEATIARNGNIFSDIWKSFTSAGDTTNIRDAIATRVAKEGDTMTGKLIVKRGSDAINIAADENDSGYLLGTSGGANSWYIGKGGADDTASFYNFKTTAGITLNSVGDIDFNVKNQSTAASLNFYRLYLNGRQWTATQGHGYHNQWQTEAPFFVDFGESVPKDSYMPIIKGRSQIINEGYATKADFGIIRLGGNATWGNAVIRVGSAESGDSSHPNAIFVFQANGDFKAPAGLRAGVNLGVGTIPVWGGASIAIGDDDTGLVHGGDGRINMVANGSHIANWGAGYHSHPGLWDSNGAFWTEVGKAIVSYGHLVQANDSYSTYVRDVYVRSDIRVKKDLVKFENASEKLSKINGYTYMQKRGLDEEGNQKWEPNAGLIAQEVQAILPELVEGDPDGEALLRLNYNGVIGLNTAAINEHTAEIAELKSEIEELKKIVKSLLK</sequence>
<evidence type="ECO:0000256" key="12">
    <source>
        <dbReference type="ARBA" id="ARBA00035669"/>
    </source>
</evidence>
<keyword evidence="3" id="KW-1230">Viral tail fiber protein</keyword>
<protein>
    <recommendedName>
        <fullName evidence="13">Long tail fiber protein Gp37</fullName>
    </recommendedName>
    <alternativeName>
        <fullName evidence="8">Receptor-recognizing protein</fullName>
    </alternativeName>
</protein>
<keyword evidence="2" id="KW-0945">Host-virus interaction</keyword>
<evidence type="ECO:0000256" key="7">
    <source>
        <dbReference type="ARBA" id="ARBA00023296"/>
    </source>
</evidence>
<organism evidence="15 16">
    <name type="scientific">Escherichia phage vB_EcoM_112</name>
    <dbReference type="NCBI Taxonomy" id="1495285"/>
    <lineage>
        <taxon>Viruses</taxon>
        <taxon>Duplodnaviria</taxon>
        <taxon>Heunggongvirae</taxon>
        <taxon>Uroviricota</taxon>
        <taxon>Caudoviricetes</taxon>
        <taxon>Pantevenvirales</taxon>
        <taxon>Straboviridae</taxon>
        <taxon>Tevenvirinae</taxon>
        <taxon>Tequatrovirus</taxon>
        <taxon>Tequatrovirus e112</taxon>
    </lineage>
</organism>
<keyword evidence="4" id="KW-1227">Viral tail protein</keyword>
<dbReference type="GeneID" id="19485404"/>
<evidence type="ECO:0000259" key="14">
    <source>
        <dbReference type="PROSITE" id="PS51688"/>
    </source>
</evidence>
<evidence type="ECO:0000256" key="13">
    <source>
        <dbReference type="ARBA" id="ARBA00035705"/>
    </source>
</evidence>
<evidence type="ECO:0000256" key="9">
    <source>
        <dbReference type="ARBA" id="ARBA00035604"/>
    </source>
</evidence>
<dbReference type="KEGG" id="vg:19485404"/>
<evidence type="ECO:0000256" key="2">
    <source>
        <dbReference type="ARBA" id="ARBA00022581"/>
    </source>
</evidence>
<dbReference type="PROSITE" id="PS51688">
    <property type="entry name" value="ICA"/>
    <property type="match status" value="1"/>
</dbReference>
<dbReference type="RefSeq" id="YP_009030860.1">
    <property type="nucleotide sequence ID" value="NC_024125.2"/>
</dbReference>
<dbReference type="GO" id="GO:0046718">
    <property type="term" value="P:symbiont entry into host cell"/>
    <property type="evidence" value="ECO:0007669"/>
    <property type="project" value="UniProtKB-KW"/>
</dbReference>